<comment type="caution">
    <text evidence="17">The sequence shown here is derived from an EMBL/GenBank/DDBJ whole genome shotgun (WGS) entry which is preliminary data.</text>
</comment>
<dbReference type="InterPro" id="IPR000926">
    <property type="entry name" value="RibA"/>
</dbReference>
<comment type="pathway">
    <text evidence="3">Cofactor biosynthesis; riboflavin biosynthesis; 2-hydroxy-3-oxobutyl phosphate from D-ribulose 5-phosphate: step 1/1.</text>
</comment>
<evidence type="ECO:0000256" key="11">
    <source>
        <dbReference type="ARBA" id="ARBA00023134"/>
    </source>
</evidence>
<proteinExistence type="inferred from homology"/>
<feature type="compositionally biased region" description="Basic and acidic residues" evidence="14">
    <location>
        <begin position="573"/>
        <end position="586"/>
    </location>
</feature>
<keyword evidence="6" id="KW-0686">Riboflavin biosynthesis</keyword>
<evidence type="ECO:0000256" key="9">
    <source>
        <dbReference type="ARBA" id="ARBA00022801"/>
    </source>
</evidence>
<evidence type="ECO:0000256" key="7">
    <source>
        <dbReference type="ARBA" id="ARBA00022723"/>
    </source>
</evidence>
<feature type="coiled-coil region" evidence="13">
    <location>
        <begin position="361"/>
        <end position="388"/>
    </location>
</feature>
<feature type="compositionally biased region" description="Low complexity" evidence="14">
    <location>
        <begin position="497"/>
        <end position="520"/>
    </location>
</feature>
<comment type="catalytic activity">
    <reaction evidence="12">
        <text>GTP + 4 H2O = 2,5-diamino-6-hydroxy-4-(5-phosphoribosylamino)-pyrimidine + formate + 2 phosphate + 3 H(+)</text>
        <dbReference type="Rhea" id="RHEA:23704"/>
        <dbReference type="ChEBI" id="CHEBI:15377"/>
        <dbReference type="ChEBI" id="CHEBI:15378"/>
        <dbReference type="ChEBI" id="CHEBI:15740"/>
        <dbReference type="ChEBI" id="CHEBI:37565"/>
        <dbReference type="ChEBI" id="CHEBI:43474"/>
        <dbReference type="ChEBI" id="CHEBI:58614"/>
        <dbReference type="EC" id="3.5.4.25"/>
    </reaction>
</comment>
<dbReference type="HAMAP" id="MF_00179">
    <property type="entry name" value="RibA"/>
    <property type="match status" value="1"/>
</dbReference>
<evidence type="ECO:0008006" key="19">
    <source>
        <dbReference type="Google" id="ProtNLM"/>
    </source>
</evidence>
<dbReference type="GO" id="GO:0009507">
    <property type="term" value="C:chloroplast"/>
    <property type="evidence" value="ECO:0007669"/>
    <property type="project" value="TreeGrafter"/>
</dbReference>
<feature type="region of interest" description="Disordered" evidence="14">
    <location>
        <begin position="407"/>
        <end position="433"/>
    </location>
</feature>
<reference evidence="17 18" key="1">
    <citation type="journal article" date="2021" name="Nat. Plants">
        <title>The Taxus genome provides insights into paclitaxel biosynthesis.</title>
        <authorList>
            <person name="Xiong X."/>
            <person name="Gou J."/>
            <person name="Liao Q."/>
            <person name="Li Y."/>
            <person name="Zhou Q."/>
            <person name="Bi G."/>
            <person name="Li C."/>
            <person name="Du R."/>
            <person name="Wang X."/>
            <person name="Sun T."/>
            <person name="Guo L."/>
            <person name="Liang H."/>
            <person name="Lu P."/>
            <person name="Wu Y."/>
            <person name="Zhang Z."/>
            <person name="Ro D.K."/>
            <person name="Shang Y."/>
            <person name="Huang S."/>
            <person name="Yan J."/>
        </authorList>
    </citation>
    <scope>NUCLEOTIDE SEQUENCE [LARGE SCALE GENOMIC DNA]</scope>
    <source>
        <strain evidence="17">Ta-2019</strain>
    </source>
</reference>
<dbReference type="EMBL" id="JAHRHJ020000002">
    <property type="protein sequence ID" value="KAH9326260.1"/>
    <property type="molecule type" value="Genomic_DNA"/>
</dbReference>
<dbReference type="Proteomes" id="UP000824469">
    <property type="component" value="Unassembled WGS sequence"/>
</dbReference>
<keyword evidence="7" id="KW-0479">Metal-binding</keyword>
<dbReference type="PANTHER" id="PTHR21327">
    <property type="entry name" value="GTP CYCLOHYDROLASE II-RELATED"/>
    <property type="match status" value="1"/>
</dbReference>
<accession>A0AA38GQL8</accession>
<organism evidence="17 18">
    <name type="scientific">Taxus chinensis</name>
    <name type="common">Chinese yew</name>
    <name type="synonym">Taxus wallichiana var. chinensis</name>
    <dbReference type="NCBI Taxonomy" id="29808"/>
    <lineage>
        <taxon>Eukaryota</taxon>
        <taxon>Viridiplantae</taxon>
        <taxon>Streptophyta</taxon>
        <taxon>Embryophyta</taxon>
        <taxon>Tracheophyta</taxon>
        <taxon>Spermatophyta</taxon>
        <taxon>Pinopsida</taxon>
        <taxon>Pinidae</taxon>
        <taxon>Conifers II</taxon>
        <taxon>Cupressales</taxon>
        <taxon>Taxaceae</taxon>
        <taxon>Taxus</taxon>
    </lineage>
</organism>
<evidence type="ECO:0000313" key="18">
    <source>
        <dbReference type="Proteomes" id="UP000824469"/>
    </source>
</evidence>
<evidence type="ECO:0000256" key="1">
    <source>
        <dbReference type="ARBA" id="ARBA00001947"/>
    </source>
</evidence>
<evidence type="ECO:0000256" key="13">
    <source>
        <dbReference type="SAM" id="Coils"/>
    </source>
</evidence>
<evidence type="ECO:0000256" key="3">
    <source>
        <dbReference type="ARBA" id="ARBA00004904"/>
    </source>
</evidence>
<keyword evidence="18" id="KW-1185">Reference proteome</keyword>
<keyword evidence="8" id="KW-0547">Nucleotide-binding</keyword>
<evidence type="ECO:0000256" key="5">
    <source>
        <dbReference type="ARBA" id="ARBA00008976"/>
    </source>
</evidence>
<dbReference type="InterPro" id="IPR005162">
    <property type="entry name" value="Retrotrans_gag_dom"/>
</dbReference>
<dbReference type="FunFam" id="3.40.50.10990:FF:000001">
    <property type="entry name" value="Riboflavin biosynthesis protein RibBA"/>
    <property type="match status" value="1"/>
</dbReference>
<evidence type="ECO:0000256" key="10">
    <source>
        <dbReference type="ARBA" id="ARBA00022833"/>
    </source>
</evidence>
<evidence type="ECO:0000259" key="16">
    <source>
        <dbReference type="Pfam" id="PF03732"/>
    </source>
</evidence>
<feature type="region of interest" description="Disordered" evidence="14">
    <location>
        <begin position="557"/>
        <end position="586"/>
    </location>
</feature>
<dbReference type="GO" id="GO:0046872">
    <property type="term" value="F:metal ion binding"/>
    <property type="evidence" value="ECO:0007669"/>
    <property type="project" value="UniProtKB-KW"/>
</dbReference>
<keyword evidence="11" id="KW-0342">GTP-binding</keyword>
<evidence type="ECO:0000259" key="15">
    <source>
        <dbReference type="Pfam" id="PF00925"/>
    </source>
</evidence>
<dbReference type="InterPro" id="IPR036144">
    <property type="entry name" value="RibA-like_sf"/>
</dbReference>
<dbReference type="Pfam" id="PF03732">
    <property type="entry name" value="Retrotrans_gag"/>
    <property type="match status" value="1"/>
</dbReference>
<evidence type="ECO:0000256" key="8">
    <source>
        <dbReference type="ARBA" id="ARBA00022741"/>
    </source>
</evidence>
<dbReference type="GO" id="GO:0003935">
    <property type="term" value="F:GTP cyclohydrolase II activity"/>
    <property type="evidence" value="ECO:0007669"/>
    <property type="project" value="UniProtKB-EC"/>
</dbReference>
<dbReference type="GO" id="GO:0009231">
    <property type="term" value="P:riboflavin biosynthetic process"/>
    <property type="evidence" value="ECO:0007669"/>
    <property type="project" value="UniProtKB-KW"/>
</dbReference>
<dbReference type="GO" id="GO:0008686">
    <property type="term" value="F:3,4-dihydroxy-2-butanone-4-phosphate synthase activity"/>
    <property type="evidence" value="ECO:0007669"/>
    <property type="project" value="TreeGrafter"/>
</dbReference>
<name>A0AA38GQL8_TAXCH</name>
<protein>
    <recommendedName>
        <fullName evidence="19">GTP cyclohydrolase II</fullName>
    </recommendedName>
</protein>
<evidence type="ECO:0000256" key="6">
    <source>
        <dbReference type="ARBA" id="ARBA00022619"/>
    </source>
</evidence>
<comment type="similarity">
    <text evidence="5">In the C-terminal section; belongs to the GTP cyclohydrolase II family.</text>
</comment>
<dbReference type="NCBIfam" id="NF001591">
    <property type="entry name" value="PRK00393.1"/>
    <property type="match status" value="1"/>
</dbReference>
<comment type="cofactor">
    <cofactor evidence="1">
        <name>Zn(2+)</name>
        <dbReference type="ChEBI" id="CHEBI:29105"/>
    </cofactor>
</comment>
<keyword evidence="9" id="KW-0378">Hydrolase</keyword>
<dbReference type="AlphaFoldDB" id="A0AA38GQL8"/>
<gene>
    <name evidence="17" type="ORF">KI387_006438</name>
</gene>
<evidence type="ECO:0000313" key="17">
    <source>
        <dbReference type="EMBL" id="KAH9326260.1"/>
    </source>
</evidence>
<sequence>YKRKREKLVEQTAVSHFPTKWGSFQLYCYLSKLDGIEHVAMVKGNIGDGQNVLVRVHSECLTGDTFASARCDCGNQLASAMQEIDKVGRGVLVYLRGHEGRGIGLGHKLCAYNLQDEGHDTVEANVELGLSIDSREYGIGAQILRDIGVRTMRLMTNNPAKFIGLKGYGLAVVGRVPVVSPITEENKRYLEAKRLKMGHIYGSDLPRSFAVEHADVSVRLFIDTLHDLAGEWFYRLAPGTITNWATMRDAFLKKFKEAEDSSTLITQLTQLKKEPHKHMRDFIAKFQILLYKIPASASLNDENQKVFFINALLPEVSYQLRRACPADLLAAQNMAVEIEDDLIMAGKIKSNTSRAKSLSSATTFDSLLQKLQNEMMQMKKQMAQMAQGNNTAPAQNFDNNRNRIASSQRLPIEAAPRNNVEMNEEDQEADASQLEDDDFIGPAGDSNINYLNYKFEHDNEKLHEDDYGHTYAVLTSSQTRQAEALADEQRRGIPFPSSLASGSKHASSSSQPQKAAQVSKSISSFDIIDHAKKTEVQMSEAEYLRAIPEQLNRLLKYVQSPGQSNTSKGLLPKPKDTSPPEQHHSG</sequence>
<evidence type="ECO:0000256" key="14">
    <source>
        <dbReference type="SAM" id="MobiDB-lite"/>
    </source>
</evidence>
<keyword evidence="13" id="KW-0175">Coiled coil</keyword>
<feature type="domain" description="Retrotransposon gag" evidence="16">
    <location>
        <begin position="220"/>
        <end position="312"/>
    </location>
</feature>
<evidence type="ECO:0000256" key="2">
    <source>
        <dbReference type="ARBA" id="ARBA00004853"/>
    </source>
</evidence>
<dbReference type="InterPro" id="IPR032677">
    <property type="entry name" value="GTP_cyclohydro_II"/>
</dbReference>
<dbReference type="CDD" id="cd00641">
    <property type="entry name" value="GTP_cyclohydro2"/>
    <property type="match status" value="1"/>
</dbReference>
<dbReference type="PANTHER" id="PTHR21327:SF18">
    <property type="entry name" value="3,4-DIHYDROXY-2-BUTANONE 4-PHOSPHATE SYNTHASE"/>
    <property type="match status" value="1"/>
</dbReference>
<keyword evidence="10" id="KW-0862">Zinc</keyword>
<feature type="non-terminal residue" evidence="17">
    <location>
        <position position="1"/>
    </location>
</feature>
<comment type="pathway">
    <text evidence="2">Cofactor biosynthesis; riboflavin biosynthesis; 5-amino-6-(D-ribitylamino)uracil from GTP: step 1/4.</text>
</comment>
<dbReference type="Pfam" id="PF00925">
    <property type="entry name" value="GTP_cyclohydro2"/>
    <property type="match status" value="1"/>
</dbReference>
<dbReference type="NCBIfam" id="TIGR00505">
    <property type="entry name" value="ribA"/>
    <property type="match status" value="1"/>
</dbReference>
<comment type="similarity">
    <text evidence="4">In the N-terminal section; belongs to the DHBP synthase family.</text>
</comment>
<feature type="region of interest" description="Disordered" evidence="14">
    <location>
        <begin position="493"/>
        <end position="520"/>
    </location>
</feature>
<feature type="domain" description="GTP cyclohydrolase II" evidence="15">
    <location>
        <begin position="13"/>
        <end position="177"/>
    </location>
</feature>
<dbReference type="SUPFAM" id="SSF142695">
    <property type="entry name" value="RibA-like"/>
    <property type="match status" value="1"/>
</dbReference>
<dbReference type="GO" id="GO:0005525">
    <property type="term" value="F:GTP binding"/>
    <property type="evidence" value="ECO:0007669"/>
    <property type="project" value="UniProtKB-KW"/>
</dbReference>
<feature type="compositionally biased region" description="Acidic residues" evidence="14">
    <location>
        <begin position="422"/>
        <end position="433"/>
    </location>
</feature>
<evidence type="ECO:0000256" key="4">
    <source>
        <dbReference type="ARBA" id="ARBA00005520"/>
    </source>
</evidence>
<dbReference type="Gene3D" id="3.40.50.10990">
    <property type="entry name" value="GTP cyclohydrolase II"/>
    <property type="match status" value="1"/>
</dbReference>
<evidence type="ECO:0000256" key="12">
    <source>
        <dbReference type="ARBA" id="ARBA00049295"/>
    </source>
</evidence>